<accession>A0AAE6T8E2</accession>
<evidence type="ECO:0000313" key="2">
    <source>
        <dbReference type="Proteomes" id="UP000642553"/>
    </source>
</evidence>
<proteinExistence type="predicted"/>
<protein>
    <submittedName>
        <fullName evidence="1">Uncharacterized protein</fullName>
    </submittedName>
</protein>
<organism evidence="1 2">
    <name type="scientific">Akkermansia massiliensis</name>
    <dbReference type="NCBI Taxonomy" id="2927224"/>
    <lineage>
        <taxon>Bacteria</taxon>
        <taxon>Pseudomonadati</taxon>
        <taxon>Verrucomicrobiota</taxon>
        <taxon>Verrucomicrobiia</taxon>
        <taxon>Verrucomicrobiales</taxon>
        <taxon>Akkermansiaceae</taxon>
        <taxon>Akkermansia</taxon>
    </lineage>
</organism>
<dbReference type="AlphaFoldDB" id="A0AAE6T8E2"/>
<sequence>MTVLPGVMAERNFYIREAADTSTIESWSLTVPGVWNNTREHELSGKEEGFYFFAWTGASSGLPGKRGGLQFVPGWKEKYG</sequence>
<name>A0AAE6T8E2_9BACT</name>
<reference evidence="1" key="1">
    <citation type="submission" date="2018-05" db="EMBL/GenBank/DDBJ databases">
        <title>Complete genome sequnece of Akkermansia muciniphila EB-AMDK-40.</title>
        <authorList>
            <person name="Nam Y.-D."/>
            <person name="Chung W.-H."/>
            <person name="Park Y.S."/>
            <person name="Kang J."/>
        </authorList>
    </citation>
    <scope>NUCLEOTIDE SEQUENCE</scope>
    <source>
        <strain evidence="1">EB-AMDK-40</strain>
    </source>
</reference>
<evidence type="ECO:0000313" key="1">
    <source>
        <dbReference type="EMBL" id="QHV62057.1"/>
    </source>
</evidence>
<gene>
    <name evidence="1" type="ORF">DMI76_01095</name>
</gene>
<dbReference type="EMBL" id="CP029701">
    <property type="protein sequence ID" value="QHV62057.1"/>
    <property type="molecule type" value="Genomic_DNA"/>
</dbReference>
<dbReference type="Proteomes" id="UP000642553">
    <property type="component" value="Chromosome"/>
</dbReference>